<evidence type="ECO:0000259" key="5">
    <source>
        <dbReference type="PROSITE" id="PS51720"/>
    </source>
</evidence>
<feature type="transmembrane region" description="Helical" evidence="4">
    <location>
        <begin position="49"/>
        <end position="67"/>
    </location>
</feature>
<comment type="caution">
    <text evidence="6">The sequence shown here is derived from an EMBL/GenBank/DDBJ whole genome shotgun (WGS) entry which is preliminary data.</text>
</comment>
<keyword evidence="4" id="KW-1133">Transmembrane helix</keyword>
<evidence type="ECO:0000313" key="6">
    <source>
        <dbReference type="EMBL" id="KAK2820866.1"/>
    </source>
</evidence>
<evidence type="ECO:0000256" key="3">
    <source>
        <dbReference type="ARBA" id="ARBA00023134"/>
    </source>
</evidence>
<dbReference type="Pfam" id="PF04548">
    <property type="entry name" value="AIG1"/>
    <property type="match status" value="1"/>
</dbReference>
<proteinExistence type="inferred from homology"/>
<organism evidence="6 7">
    <name type="scientific">Channa striata</name>
    <name type="common">Snakehead murrel</name>
    <name type="synonym">Ophicephalus striatus</name>
    <dbReference type="NCBI Taxonomy" id="64152"/>
    <lineage>
        <taxon>Eukaryota</taxon>
        <taxon>Metazoa</taxon>
        <taxon>Chordata</taxon>
        <taxon>Craniata</taxon>
        <taxon>Vertebrata</taxon>
        <taxon>Euteleostomi</taxon>
        <taxon>Actinopterygii</taxon>
        <taxon>Neopterygii</taxon>
        <taxon>Teleostei</taxon>
        <taxon>Neoteleostei</taxon>
        <taxon>Acanthomorphata</taxon>
        <taxon>Anabantaria</taxon>
        <taxon>Anabantiformes</taxon>
        <taxon>Channoidei</taxon>
        <taxon>Channidae</taxon>
        <taxon>Channa</taxon>
    </lineage>
</organism>
<feature type="transmembrane region" description="Helical" evidence="4">
    <location>
        <begin position="17"/>
        <end position="37"/>
    </location>
</feature>
<dbReference type="SUPFAM" id="SSF52540">
    <property type="entry name" value="P-loop containing nucleoside triphosphate hydrolases"/>
    <property type="match status" value="1"/>
</dbReference>
<evidence type="ECO:0000256" key="2">
    <source>
        <dbReference type="ARBA" id="ARBA00022741"/>
    </source>
</evidence>
<dbReference type="PANTHER" id="PTHR10903">
    <property type="entry name" value="GTPASE, IMAP FAMILY MEMBER-RELATED"/>
    <property type="match status" value="1"/>
</dbReference>
<keyword evidence="2" id="KW-0547">Nucleotide-binding</keyword>
<dbReference type="Proteomes" id="UP001187415">
    <property type="component" value="Unassembled WGS sequence"/>
</dbReference>
<dbReference type="PROSITE" id="PS51720">
    <property type="entry name" value="G_AIG1"/>
    <property type="match status" value="1"/>
</dbReference>
<keyword evidence="7" id="KW-1185">Reference proteome</keyword>
<keyword evidence="3" id="KW-0342">GTP-binding</keyword>
<dbReference type="InterPro" id="IPR006703">
    <property type="entry name" value="G_AIG1"/>
</dbReference>
<dbReference type="GO" id="GO:0005525">
    <property type="term" value="F:GTP binding"/>
    <property type="evidence" value="ECO:0007669"/>
    <property type="project" value="UniProtKB-KW"/>
</dbReference>
<dbReference type="AlphaFoldDB" id="A0AA88LR35"/>
<keyword evidence="4" id="KW-0472">Membrane</keyword>
<dbReference type="PANTHER" id="PTHR10903:SF167">
    <property type="entry name" value="GTPASE IMAP FAMILY MEMBER 6-RELATED"/>
    <property type="match status" value="1"/>
</dbReference>
<evidence type="ECO:0000313" key="7">
    <source>
        <dbReference type="Proteomes" id="UP001187415"/>
    </source>
</evidence>
<reference evidence="6" key="1">
    <citation type="submission" date="2023-07" db="EMBL/GenBank/DDBJ databases">
        <title>Chromosome-level Genome Assembly of Striped Snakehead (Channa striata).</title>
        <authorList>
            <person name="Liu H."/>
        </authorList>
    </citation>
    <scope>NUCLEOTIDE SEQUENCE</scope>
    <source>
        <strain evidence="6">Gz</strain>
        <tissue evidence="6">Muscle</tissue>
    </source>
</reference>
<dbReference type="InterPro" id="IPR045058">
    <property type="entry name" value="GIMA/IAN/Toc"/>
</dbReference>
<dbReference type="EMBL" id="JAUPFM010000019">
    <property type="protein sequence ID" value="KAK2820866.1"/>
    <property type="molecule type" value="Genomic_DNA"/>
</dbReference>
<feature type="domain" description="AIG1-type G" evidence="5">
    <location>
        <begin position="128"/>
        <end position="334"/>
    </location>
</feature>
<dbReference type="Gene3D" id="3.40.50.300">
    <property type="entry name" value="P-loop containing nucleotide triphosphate hydrolases"/>
    <property type="match status" value="1"/>
</dbReference>
<protein>
    <recommendedName>
        <fullName evidence="5">AIG1-type G domain-containing protein</fullName>
    </recommendedName>
</protein>
<keyword evidence="4" id="KW-0812">Transmembrane</keyword>
<gene>
    <name evidence="6" type="ORF">Q5P01_023825</name>
</gene>
<dbReference type="InterPro" id="IPR027417">
    <property type="entry name" value="P-loop_NTPase"/>
</dbReference>
<evidence type="ECO:0000256" key="1">
    <source>
        <dbReference type="ARBA" id="ARBA00008535"/>
    </source>
</evidence>
<comment type="similarity">
    <text evidence="1">Belongs to the TRAFAC class TrmE-Era-EngA-EngB-Septin-like GTPase superfamily. AIG1/Toc34/Toc159-like paraseptin GTPase family. IAN subfamily.</text>
</comment>
<evidence type="ECO:0000256" key="4">
    <source>
        <dbReference type="SAM" id="Phobius"/>
    </source>
</evidence>
<sequence>MECRCDKESFEDVSTGWWPNSNSIQMGTFTVVGYLLYRFSQTLPALIRWPIRLFCSLTGLSALWGWVSHLVRTFRGIQSLFKVMSRIGQFVLAFSSKCKWLVAVIKVITGTSTNEVLETDPTSSSPSKSGLRLILLGPPGGGQASLAETLLGNSESREPIGPLTESTKRRTIADGREVTVINTPDLLGCSLENNKRAREALRSLQLASPGPHVFLLVIQAPASGMQNQHDAIQAIQATLELFGVGVMKHLIPVFSHTKRRDQRGTRDQLLDEEDEGLKRIESLCGQKPELVDIRADCPTEVQSVKRRQLLERVIEMKRLRGHLVHELQRREEHMREELLR</sequence>
<accession>A0AA88LR35</accession>
<name>A0AA88LR35_CHASR</name>